<dbReference type="EMBL" id="CP055675">
    <property type="protein sequence ID" value="QLN02194.1"/>
    <property type="molecule type" value="Genomic_DNA"/>
</dbReference>
<keyword evidence="7" id="KW-0998">Cell outer membrane</keyword>
<keyword evidence="8" id="KW-0175">Coiled coil</keyword>
<evidence type="ECO:0000256" key="4">
    <source>
        <dbReference type="ARBA" id="ARBA00022452"/>
    </source>
</evidence>
<evidence type="ECO:0000256" key="1">
    <source>
        <dbReference type="ARBA" id="ARBA00004442"/>
    </source>
</evidence>
<keyword evidence="9" id="KW-0732">Signal</keyword>
<evidence type="ECO:0000256" key="7">
    <source>
        <dbReference type="ARBA" id="ARBA00023237"/>
    </source>
</evidence>
<keyword evidence="5" id="KW-0812">Transmembrane</keyword>
<dbReference type="PROSITE" id="PS51257">
    <property type="entry name" value="PROKAR_LIPOPROTEIN"/>
    <property type="match status" value="1"/>
</dbReference>
<dbReference type="AlphaFoldDB" id="A0A7W3ELK9"/>
<dbReference type="Gene3D" id="1.20.1600.10">
    <property type="entry name" value="Outer membrane efflux proteins (OEP)"/>
    <property type="match status" value="1"/>
</dbReference>
<dbReference type="SUPFAM" id="SSF56954">
    <property type="entry name" value="Outer membrane efflux proteins (OEP)"/>
    <property type="match status" value="1"/>
</dbReference>
<comment type="similarity">
    <text evidence="2">Belongs to the outer membrane factor (OMF) (TC 1.B.17) family.</text>
</comment>
<gene>
    <name evidence="10" type="ORF">HVY52_21245</name>
</gene>
<keyword evidence="4" id="KW-1134">Transmembrane beta strand</keyword>
<protein>
    <submittedName>
        <fullName evidence="10">TolC family outer membrane protein</fullName>
    </submittedName>
</protein>
<evidence type="ECO:0000256" key="5">
    <source>
        <dbReference type="ARBA" id="ARBA00022692"/>
    </source>
</evidence>
<feature type="signal peptide" evidence="9">
    <location>
        <begin position="1"/>
        <end position="22"/>
    </location>
</feature>
<dbReference type="PANTHER" id="PTHR30026:SF22">
    <property type="entry name" value="OUTER MEMBRANE EFFLUX PROTEIN"/>
    <property type="match status" value="1"/>
</dbReference>
<dbReference type="InterPro" id="IPR010130">
    <property type="entry name" value="T1SS_OMP_TolC"/>
</dbReference>
<proteinExistence type="inferred from homology"/>
<keyword evidence="3" id="KW-0813">Transport</keyword>
<evidence type="ECO:0000313" key="11">
    <source>
        <dbReference type="Proteomes" id="UP000510927"/>
    </source>
</evidence>
<dbReference type="InterPro" id="IPR003423">
    <property type="entry name" value="OMP_efflux"/>
</dbReference>
<dbReference type="PANTHER" id="PTHR30026">
    <property type="entry name" value="OUTER MEMBRANE PROTEIN TOLC"/>
    <property type="match status" value="1"/>
</dbReference>
<name>A0A7W3ELK9_ESCFE</name>
<dbReference type="Pfam" id="PF02321">
    <property type="entry name" value="OEP"/>
    <property type="match status" value="2"/>
</dbReference>
<accession>A0A7W3ELK9</accession>
<evidence type="ECO:0000256" key="6">
    <source>
        <dbReference type="ARBA" id="ARBA00023136"/>
    </source>
</evidence>
<feature type="coiled-coil region" evidence="8">
    <location>
        <begin position="170"/>
        <end position="235"/>
    </location>
</feature>
<comment type="subcellular location">
    <subcellularLocation>
        <location evidence="1">Cell outer membrane</location>
    </subcellularLocation>
</comment>
<evidence type="ECO:0000256" key="9">
    <source>
        <dbReference type="SAM" id="SignalP"/>
    </source>
</evidence>
<dbReference type="GO" id="GO:1990281">
    <property type="term" value="C:efflux pump complex"/>
    <property type="evidence" value="ECO:0007669"/>
    <property type="project" value="TreeGrafter"/>
</dbReference>
<evidence type="ECO:0000256" key="3">
    <source>
        <dbReference type="ARBA" id="ARBA00022448"/>
    </source>
</evidence>
<dbReference type="InterPro" id="IPR051906">
    <property type="entry name" value="TolC-like"/>
</dbReference>
<evidence type="ECO:0000256" key="8">
    <source>
        <dbReference type="SAM" id="Coils"/>
    </source>
</evidence>
<dbReference type="Proteomes" id="UP000510927">
    <property type="component" value="Chromosome"/>
</dbReference>
<dbReference type="RefSeq" id="WP_181202932.1">
    <property type="nucleotide sequence ID" value="NZ_CP055675.1"/>
</dbReference>
<keyword evidence="6" id="KW-0472">Membrane</keyword>
<sequence length="467" mass="50950">MGKMACVAALVALALSCGHLNAQELPISSETLAADQMLPSLDGSAAQLPLSPAAPGTLMLNEAVDRAVNWHPSISEAVGKLLSQNEQIEVAKAKYYPQISAGVNNGYSNTYLDHGYSPALVLSISQMLYDFGKVASQVRAESAGAAEEQANVLLSIDSVAHETANAIVQVQATQQMVEAAEEQLVALNGIGKLTRQRNDEGATSMSDVVQTDARIEAARSQLAQYQADLDSAKASLMSMLGWNSLNAISNDFPHKLDGSCEQAKPDDRLVPAVLAAWAQANVAQANLDYANAQMTPTISLEPSVQHYLNDKYPSHDVLDKTQYTAMVKVEMPIYQGGGLTARRNAASHAVESAQSAIQRTRLEVRRKLLDSRSQSMSLASALQILRRQQQLSERTRELYQQQYLDLGSRPLLDVLNAEQEVYQARFAELQIQSQLRQLQLNCLYNTGTLRQAFALNNRRIQSVEIQP</sequence>
<evidence type="ECO:0000313" key="10">
    <source>
        <dbReference type="EMBL" id="QLN02194.1"/>
    </source>
</evidence>
<reference evidence="10 11" key="1">
    <citation type="submission" date="2020-06" db="EMBL/GenBank/DDBJ databases">
        <title>REHAB project genomes.</title>
        <authorList>
            <person name="Shaw L.P."/>
        </authorList>
    </citation>
    <scope>NUCLEOTIDE SEQUENCE [LARGE SCALE GENOMIC DNA]</scope>
    <source>
        <strain evidence="10 11">RHB28-C13</strain>
    </source>
</reference>
<dbReference type="GO" id="GO:0015288">
    <property type="term" value="F:porin activity"/>
    <property type="evidence" value="ECO:0007669"/>
    <property type="project" value="TreeGrafter"/>
</dbReference>
<dbReference type="GO" id="GO:0009279">
    <property type="term" value="C:cell outer membrane"/>
    <property type="evidence" value="ECO:0007669"/>
    <property type="project" value="UniProtKB-SubCell"/>
</dbReference>
<dbReference type="NCBIfam" id="TIGR01844">
    <property type="entry name" value="type_I_sec_TolC"/>
    <property type="match status" value="1"/>
</dbReference>
<evidence type="ECO:0000256" key="2">
    <source>
        <dbReference type="ARBA" id="ARBA00007613"/>
    </source>
</evidence>
<dbReference type="GO" id="GO:0015562">
    <property type="term" value="F:efflux transmembrane transporter activity"/>
    <property type="evidence" value="ECO:0007669"/>
    <property type="project" value="InterPro"/>
</dbReference>
<feature type="chain" id="PRO_5035152780" evidence="9">
    <location>
        <begin position="23"/>
        <end position="467"/>
    </location>
</feature>
<organism evidence="10 11">
    <name type="scientific">Escherichia fergusonii</name>
    <dbReference type="NCBI Taxonomy" id="564"/>
    <lineage>
        <taxon>Bacteria</taxon>
        <taxon>Pseudomonadati</taxon>
        <taxon>Pseudomonadota</taxon>
        <taxon>Gammaproteobacteria</taxon>
        <taxon>Enterobacterales</taxon>
        <taxon>Enterobacteriaceae</taxon>
        <taxon>Escherichia</taxon>
    </lineage>
</organism>